<dbReference type="InterPro" id="IPR039748">
    <property type="entry name" value="RPC3"/>
</dbReference>
<dbReference type="KEGG" id="yli:2908482"/>
<keyword evidence="9" id="KW-0175">Coiled coil</keyword>
<evidence type="ECO:0000256" key="1">
    <source>
        <dbReference type="ARBA" id="ARBA00004123"/>
    </source>
</evidence>
<comment type="subcellular location">
    <subcellularLocation>
        <location evidence="1 8">Nucleus</location>
    </subcellularLocation>
</comment>
<keyword evidence="4 8" id="KW-0240">DNA-directed RNA polymerase</keyword>
<dbReference type="GO" id="GO:0003697">
    <property type="term" value="F:single-stranded DNA binding"/>
    <property type="evidence" value="ECO:0007669"/>
    <property type="project" value="UniProtKB-UniRule"/>
</dbReference>
<dbReference type="InterPro" id="IPR036388">
    <property type="entry name" value="WH-like_DNA-bd_sf"/>
</dbReference>
<feature type="domain" description="RNA polymerase III subunit RPC82-related helix-turn-helix" evidence="12">
    <location>
        <begin position="17"/>
        <end position="77"/>
    </location>
</feature>
<dbReference type="GO" id="GO:0006351">
    <property type="term" value="P:DNA-templated transcription"/>
    <property type="evidence" value="ECO:0007669"/>
    <property type="project" value="InterPro"/>
</dbReference>
<evidence type="ECO:0000259" key="12">
    <source>
        <dbReference type="Pfam" id="PF08221"/>
    </source>
</evidence>
<dbReference type="Proteomes" id="UP000256601">
    <property type="component" value="Unassembled WGS sequence"/>
</dbReference>
<dbReference type="InterPro" id="IPR008806">
    <property type="entry name" value="RNA_pol_III_Rpc82_C"/>
</dbReference>
<feature type="region of interest" description="Disordered" evidence="10">
    <location>
        <begin position="335"/>
        <end position="371"/>
    </location>
</feature>
<evidence type="ECO:0000256" key="8">
    <source>
        <dbReference type="RuleBase" id="RU367076"/>
    </source>
</evidence>
<feature type="domain" description="RNA polymerase III Rpc82 C -terminal" evidence="11">
    <location>
        <begin position="170"/>
        <end position="432"/>
    </location>
</feature>
<dbReference type="SMR" id="A0A1H6Q0B5"/>
<evidence type="ECO:0000256" key="9">
    <source>
        <dbReference type="SAM" id="Coils"/>
    </source>
</evidence>
<evidence type="ECO:0000259" key="11">
    <source>
        <dbReference type="Pfam" id="PF05645"/>
    </source>
</evidence>
<dbReference type="RefSeq" id="XP_505170.1">
    <property type="nucleotide sequence ID" value="XM_505170.1"/>
</dbReference>
<evidence type="ECO:0000313" key="17">
    <source>
        <dbReference type="Proteomes" id="UP000256601"/>
    </source>
</evidence>
<evidence type="ECO:0000256" key="2">
    <source>
        <dbReference type="ARBA" id="ARBA00011206"/>
    </source>
</evidence>
<dbReference type="InterPro" id="IPR013197">
    <property type="entry name" value="RNA_pol_III_RPC82-rel_HTH"/>
</dbReference>
<keyword evidence="5 8" id="KW-0804">Transcription</keyword>
<dbReference type="GO" id="GO:0005666">
    <property type="term" value="C:RNA polymerase III complex"/>
    <property type="evidence" value="ECO:0007669"/>
    <property type="project" value="UniProtKB-UniRule"/>
</dbReference>
<dbReference type="VEuPathDB" id="FungiDB:YALI0_F08635g"/>
<evidence type="ECO:0000313" key="16">
    <source>
        <dbReference type="Proteomes" id="UP000182444"/>
    </source>
</evidence>
<dbReference type="OrthoDB" id="272392at2759"/>
<dbReference type="PANTHER" id="PTHR12949">
    <property type="entry name" value="RNA POLYMERASE III DNA DIRECTED -RELATED"/>
    <property type="match status" value="1"/>
</dbReference>
<dbReference type="EMBL" id="KZ857325">
    <property type="protein sequence ID" value="RDW28513.1"/>
    <property type="molecule type" value="Genomic_DNA"/>
</dbReference>
<keyword evidence="6 8" id="KW-0539">Nucleus</keyword>
<comment type="function">
    <text evidence="7 8">DNA-dependent RNA polymerase catalyzes the transcription of DNA into RNA using the four ribonucleoside triphosphates as substrates. Specific core component of RNA polymerase III which synthesizes small RNAs, such as 5S rRNA and tRNAs.</text>
</comment>
<organism evidence="14 16">
    <name type="scientific">Yarrowia lipolytica</name>
    <name type="common">Candida lipolytica</name>
    <dbReference type="NCBI Taxonomy" id="4952"/>
    <lineage>
        <taxon>Eukaryota</taxon>
        <taxon>Fungi</taxon>
        <taxon>Dikarya</taxon>
        <taxon>Ascomycota</taxon>
        <taxon>Saccharomycotina</taxon>
        <taxon>Dipodascomycetes</taxon>
        <taxon>Dipodascales</taxon>
        <taxon>Dipodascales incertae sedis</taxon>
        <taxon>Yarrowia</taxon>
    </lineage>
</organism>
<dbReference type="OMA" id="KHRFVRH"/>
<dbReference type="Gene3D" id="1.10.10.10">
    <property type="entry name" value="Winged helix-like DNA-binding domain superfamily/Winged helix DNA-binding domain"/>
    <property type="match status" value="3"/>
</dbReference>
<feature type="domain" description="DNA-directed RNA polymerase III subunit RPC3 winged-helix" evidence="13">
    <location>
        <begin position="438"/>
        <end position="512"/>
    </location>
</feature>
<dbReference type="PANTHER" id="PTHR12949:SF0">
    <property type="entry name" value="DNA-DIRECTED RNA POLYMERASE III SUBUNIT RPC3"/>
    <property type="match status" value="1"/>
</dbReference>
<accession>A0A1H6Q0B5</accession>
<dbReference type="AlphaFoldDB" id="A0A1H6Q0B5"/>
<protein>
    <recommendedName>
        <fullName evidence="3 8">DNA-directed RNA polymerase III subunit RPC3</fullName>
        <shortName evidence="8">RNA polymerase III subunit C3</shortName>
    </recommendedName>
</protein>
<evidence type="ECO:0000256" key="6">
    <source>
        <dbReference type="ARBA" id="ARBA00023242"/>
    </source>
</evidence>
<evidence type="ECO:0000256" key="7">
    <source>
        <dbReference type="ARBA" id="ARBA00025127"/>
    </source>
</evidence>
<dbReference type="eggNOG" id="KOG2587">
    <property type="taxonomic scope" value="Eukaryota"/>
</dbReference>
<dbReference type="Proteomes" id="UP000182444">
    <property type="component" value="Chromosome 1F"/>
</dbReference>
<dbReference type="GeneID" id="2908482"/>
<comment type="similarity">
    <text evidence="8">Belongs to the RNA polymerase beta chain family.</text>
</comment>
<feature type="coiled-coil region" evidence="9">
    <location>
        <begin position="212"/>
        <end position="239"/>
    </location>
</feature>
<gene>
    <name evidence="15" type="ORF">B0I71DRAFT_127174</name>
    <name evidence="14" type="ORF">YALI1_F12033g</name>
</gene>
<dbReference type="Pfam" id="PF05645">
    <property type="entry name" value="RNA_pol_Rpc82"/>
    <property type="match status" value="1"/>
</dbReference>
<reference evidence="14 16" key="1">
    <citation type="journal article" date="2016" name="PLoS ONE">
        <title>Sequence Assembly of Yarrowia lipolytica Strain W29/CLIB89 Shows Transposable Element Diversity.</title>
        <authorList>
            <person name="Magnan C."/>
            <person name="Yu J."/>
            <person name="Chang I."/>
            <person name="Jahn E."/>
            <person name="Kanomata Y."/>
            <person name="Wu J."/>
            <person name="Zeller M."/>
            <person name="Oakes M."/>
            <person name="Baldi P."/>
            <person name="Sandmeyer S."/>
        </authorList>
    </citation>
    <scope>NUCLEOTIDE SEQUENCE [LARGE SCALE GENOMIC DNA]</scope>
    <source>
        <strain evidence="14">CLIB89</strain>
        <strain evidence="16">CLIB89(W29)</strain>
    </source>
</reference>
<comment type="subunit">
    <text evidence="2 8">Component of the RNA polymerase III (Pol III) complex consisting of 17 subunits.</text>
</comment>
<proteinExistence type="inferred from homology"/>
<dbReference type="VEuPathDB" id="FungiDB:YALI1_F12033g"/>
<feature type="compositionally biased region" description="Basic and acidic residues" evidence="10">
    <location>
        <begin position="359"/>
        <end position="371"/>
    </location>
</feature>
<evidence type="ECO:0000256" key="4">
    <source>
        <dbReference type="ARBA" id="ARBA00022478"/>
    </source>
</evidence>
<reference evidence="15 17" key="2">
    <citation type="submission" date="2018-07" db="EMBL/GenBank/DDBJ databases">
        <title>Draft Genome Assemblies for Five Robust Yarrowia lipolytica Strains Exhibiting High Lipid Production and Pentose Sugar Utilization and Sugar Alcohol Secretion from Undetoxified Lignocellulosic Biomass Hydrolysates.</title>
        <authorList>
            <consortium name="DOE Joint Genome Institute"/>
            <person name="Walker C."/>
            <person name="Ryu S."/>
            <person name="Na H."/>
            <person name="Zane M."/>
            <person name="LaButti K."/>
            <person name="Lipzen A."/>
            <person name="Haridas S."/>
            <person name="Barry K."/>
            <person name="Grigoriev I.V."/>
            <person name="Quarterman J."/>
            <person name="Slininger P."/>
            <person name="Dien B."/>
            <person name="Trinh C.T."/>
        </authorList>
    </citation>
    <scope>NUCLEOTIDE SEQUENCE [LARGE SCALE GENOMIC DNA]</scope>
    <source>
        <strain evidence="15 17">YB392</strain>
    </source>
</reference>
<dbReference type="Pfam" id="PF22536">
    <property type="entry name" value="WHD_POLR3C"/>
    <property type="match status" value="1"/>
</dbReference>
<dbReference type="Pfam" id="PF08221">
    <property type="entry name" value="HTH_9"/>
    <property type="match status" value="1"/>
</dbReference>
<evidence type="ECO:0000313" key="15">
    <source>
        <dbReference type="EMBL" id="RDW28513.1"/>
    </source>
</evidence>
<evidence type="ECO:0000259" key="13">
    <source>
        <dbReference type="Pfam" id="PF22536"/>
    </source>
</evidence>
<name>A0A1H6Q0B5_YARLL</name>
<evidence type="ECO:0000256" key="3">
    <source>
        <dbReference type="ARBA" id="ARBA00016689"/>
    </source>
</evidence>
<dbReference type="InterPro" id="IPR055207">
    <property type="entry name" value="POLR3C_WHD"/>
</dbReference>
<dbReference type="EMBL" id="CP017558">
    <property type="protein sequence ID" value="AOW06863.1"/>
    <property type="molecule type" value="Genomic_DNA"/>
</dbReference>
<evidence type="ECO:0000313" key="14">
    <source>
        <dbReference type="EMBL" id="AOW06863.1"/>
    </source>
</evidence>
<sequence length="599" mass="67329">MSELHNPDQSSRALFDLCRVLLKGIYGELSAVLVGSLLDYGRQTAAELAKTTKLPLSAVHSGLAALVQNRFVLYWANDRKSGRDTDDIGESSSIHYVANWKEIYQVVRAGGMVDAVRKDFGKGPGGKSNPESGERCAEIAQNLLVYGHMRVADYLEATPEHDRDSVEASIAVMLRKRFLVPVQAWQFKPETDLYARMFRDHLSKLPLSMAESARKNQAAVSAKTELERMQEERNSLNLGFVSGSVARTKGVPVLNRAEKLDHQAVLCANPDKFLVIARNEELAKLAEERCGKTAAEVYRQCLSKYVGRLHSCTQDTSPGAEFNITSMEIAKTIDPRLDGLRPRGKGSRSVSPRPQSKRVKTEEGYTKTGDYDEKEVDVEEDMEEELSGVALATAVSKQMQILAASPLKFVQSVGTKGGGEWYVNFKEATECLRGARYEQIIQWKYGRVAKRLLRAVKDKGKVDEKLLTNIALLPVKEILNHLHDLHSVGALDVQELPRTADRAASRTIFLWHHRANRAYSLISQDIYKSLSRCFERVAAERAKLPILLSKLQREDVKGHEDEFLTEQEKADLKGLRMREEKLLVQMNRLDGLIRVFRDY</sequence>
<evidence type="ECO:0000256" key="10">
    <source>
        <dbReference type="SAM" id="MobiDB-lite"/>
    </source>
</evidence>
<evidence type="ECO:0000256" key="5">
    <source>
        <dbReference type="ARBA" id="ARBA00023163"/>
    </source>
</evidence>